<dbReference type="AlphaFoldDB" id="A0A380AS77"/>
<dbReference type="EMBL" id="UGYN01000002">
    <property type="protein sequence ID" value="SUI86092.1"/>
    <property type="molecule type" value="Genomic_DNA"/>
</dbReference>
<name>A0A380AS77_9GAMM</name>
<evidence type="ECO:0000313" key="1">
    <source>
        <dbReference type="EMBL" id="SUI86092.1"/>
    </source>
</evidence>
<evidence type="ECO:0000313" key="2">
    <source>
        <dbReference type="Proteomes" id="UP000255529"/>
    </source>
</evidence>
<gene>
    <name evidence="1" type="ORF">NCTC11544_04895</name>
</gene>
<proteinExistence type="predicted"/>
<accession>A0A380AS77</accession>
<protein>
    <submittedName>
        <fullName evidence="1">Uncharacterized protein</fullName>
    </submittedName>
</protein>
<organism evidence="1 2">
    <name type="scientific">Serratia quinivorans</name>
    <dbReference type="NCBI Taxonomy" id="137545"/>
    <lineage>
        <taxon>Bacteria</taxon>
        <taxon>Pseudomonadati</taxon>
        <taxon>Pseudomonadota</taxon>
        <taxon>Gammaproteobacteria</taxon>
        <taxon>Enterobacterales</taxon>
        <taxon>Yersiniaceae</taxon>
        <taxon>Serratia</taxon>
    </lineage>
</organism>
<reference evidence="1 2" key="1">
    <citation type="submission" date="2018-06" db="EMBL/GenBank/DDBJ databases">
        <authorList>
            <consortium name="Pathogen Informatics"/>
            <person name="Doyle S."/>
        </authorList>
    </citation>
    <scope>NUCLEOTIDE SEQUENCE [LARGE SCALE GENOMIC DNA]</scope>
    <source>
        <strain evidence="1 2">NCTC11544</strain>
    </source>
</reference>
<dbReference type="Proteomes" id="UP000255529">
    <property type="component" value="Unassembled WGS sequence"/>
</dbReference>
<sequence length="58" mass="6839">MEMEYMEFRKLAEDIAKLKTTVPRLELFNSICADHKLNERDRFRLAFLAGEIAEAYAE</sequence>